<comment type="similarity">
    <text evidence="2">Belongs to the TrkH potassium transport family.</text>
</comment>
<evidence type="ECO:0000256" key="5">
    <source>
        <dbReference type="ARBA" id="ARBA00022692"/>
    </source>
</evidence>
<evidence type="ECO:0000256" key="6">
    <source>
        <dbReference type="ARBA" id="ARBA00022989"/>
    </source>
</evidence>
<comment type="caution">
    <text evidence="10">The sequence shown here is derived from an EMBL/GenBank/DDBJ whole genome shotgun (WGS) entry which is preliminary data.</text>
</comment>
<keyword evidence="11" id="KW-1185">Reference proteome</keyword>
<evidence type="ECO:0000256" key="9">
    <source>
        <dbReference type="SAM" id="Phobius"/>
    </source>
</evidence>
<feature type="transmembrane region" description="Helical" evidence="9">
    <location>
        <begin position="160"/>
        <end position="177"/>
    </location>
</feature>
<feature type="transmembrane region" description="Helical" evidence="9">
    <location>
        <begin position="312"/>
        <end position="332"/>
    </location>
</feature>
<evidence type="ECO:0000313" key="11">
    <source>
        <dbReference type="Proteomes" id="UP000218831"/>
    </source>
</evidence>
<keyword evidence="6 9" id="KW-1133">Transmembrane helix</keyword>
<dbReference type="GO" id="GO:0008324">
    <property type="term" value="F:monoatomic cation transmembrane transporter activity"/>
    <property type="evidence" value="ECO:0007669"/>
    <property type="project" value="InterPro"/>
</dbReference>
<evidence type="ECO:0000256" key="8">
    <source>
        <dbReference type="ARBA" id="ARBA00023136"/>
    </source>
</evidence>
<evidence type="ECO:0000256" key="2">
    <source>
        <dbReference type="ARBA" id="ARBA00009137"/>
    </source>
</evidence>
<dbReference type="Proteomes" id="UP000218831">
    <property type="component" value="Unassembled WGS sequence"/>
</dbReference>
<reference evidence="10 11" key="1">
    <citation type="submission" date="2017-08" db="EMBL/GenBank/DDBJ databases">
        <title>Aliifodinibius alkalisoli sp. nov., isolated from saline alkaline soil.</title>
        <authorList>
            <person name="Liu D."/>
            <person name="Zhang G."/>
        </authorList>
    </citation>
    <scope>NUCLEOTIDE SEQUENCE [LARGE SCALE GENOMIC DNA]</scope>
    <source>
        <strain evidence="10 11">WN023</strain>
    </source>
</reference>
<keyword evidence="8 9" id="KW-0472">Membrane</keyword>
<comment type="subcellular location">
    <subcellularLocation>
        <location evidence="1">Cell membrane</location>
        <topology evidence="1">Multi-pass membrane protein</topology>
    </subcellularLocation>
</comment>
<proteinExistence type="inferred from homology"/>
<evidence type="ECO:0000256" key="3">
    <source>
        <dbReference type="ARBA" id="ARBA00022448"/>
    </source>
</evidence>
<evidence type="ECO:0000256" key="4">
    <source>
        <dbReference type="ARBA" id="ARBA00022475"/>
    </source>
</evidence>
<protein>
    <submittedName>
        <fullName evidence="10">Cation transporter</fullName>
    </submittedName>
</protein>
<feature type="transmembrane region" description="Helical" evidence="9">
    <location>
        <begin position="74"/>
        <end position="99"/>
    </location>
</feature>
<keyword evidence="5 9" id="KW-0812">Transmembrane</keyword>
<evidence type="ECO:0000256" key="7">
    <source>
        <dbReference type="ARBA" id="ARBA00023065"/>
    </source>
</evidence>
<dbReference type="Pfam" id="PF02386">
    <property type="entry name" value="TrkH"/>
    <property type="match status" value="1"/>
</dbReference>
<feature type="transmembrane region" description="Helical" evidence="9">
    <location>
        <begin position="274"/>
        <end position="291"/>
    </location>
</feature>
<feature type="transmembrane region" description="Helical" evidence="9">
    <location>
        <begin position="20"/>
        <end position="37"/>
    </location>
</feature>
<name>A0A2A2GCI3_9BACT</name>
<dbReference type="GO" id="GO:0030001">
    <property type="term" value="P:metal ion transport"/>
    <property type="evidence" value="ECO:0007669"/>
    <property type="project" value="UniProtKB-ARBA"/>
</dbReference>
<dbReference type="RefSeq" id="WP_095605758.1">
    <property type="nucleotide sequence ID" value="NZ_NSKE01000003.1"/>
</dbReference>
<feature type="transmembrane region" description="Helical" evidence="9">
    <location>
        <begin position="43"/>
        <end position="62"/>
    </location>
</feature>
<dbReference type="PANTHER" id="PTHR32024">
    <property type="entry name" value="TRK SYSTEM POTASSIUM UPTAKE PROTEIN TRKG-RELATED"/>
    <property type="match status" value="1"/>
</dbReference>
<keyword evidence="3" id="KW-0813">Transport</keyword>
<dbReference type="GO" id="GO:0005886">
    <property type="term" value="C:plasma membrane"/>
    <property type="evidence" value="ECO:0007669"/>
    <property type="project" value="UniProtKB-SubCell"/>
</dbReference>
<sequence>MNAKRSQFRTIIRDVGSIQLLIGPILLIPGLVSMLYGETYSAFSFGISSVITTLFGGIAYQINKKAESNGQSQAMMTAAAAWMVTSFFGALPFFIAAHITPVEVAQSFVPAGETYSSSLYNFKSFLHALFESVSSYTTTGLTMSVHEPSVGYGLLFYRSFAQWLGGAGMIVLSLAILRHSSGMHGLALYNVEASGQKIRPNVRQTTQAIWKVYLTVTSFSALYIFVGTWMVFPDYNLLQNLFEAVNHAMTGQSTGGFSTFDDSISGYGSYAMEMIYLLPMLLGAISIPLYYKIYEKGSLKELWLDYQGRWLILLNIVGSTVLIIMLMSSFSFSQSFREGIFQFISALTTTGWQTADLNTWPVYATLLMASIPMIIGGSTGATVGGIKIFRAYFMAKGFTWKLKKVIQPSSSIISVKLGTDRYPYKEVSDDLMEAYVYSMLYFVVLLGGIIISAMFMGENFQLIDAIFESVSAQGTVGLSSGLTSPSMHPVTEITYIIQMLVGRLELIPILIMLRSFFKHSKI</sequence>
<feature type="transmembrane region" description="Helical" evidence="9">
    <location>
        <begin position="212"/>
        <end position="232"/>
    </location>
</feature>
<dbReference type="InterPro" id="IPR003445">
    <property type="entry name" value="Cat_transpt"/>
</dbReference>
<organism evidence="10 11">
    <name type="scientific">Fodinibius salipaludis</name>
    <dbReference type="NCBI Taxonomy" id="2032627"/>
    <lineage>
        <taxon>Bacteria</taxon>
        <taxon>Pseudomonadati</taxon>
        <taxon>Balneolota</taxon>
        <taxon>Balneolia</taxon>
        <taxon>Balneolales</taxon>
        <taxon>Balneolaceae</taxon>
        <taxon>Fodinibius</taxon>
    </lineage>
</organism>
<dbReference type="AlphaFoldDB" id="A0A2A2GCI3"/>
<dbReference type="EMBL" id="NSKE01000003">
    <property type="protein sequence ID" value="PAU94890.1"/>
    <property type="molecule type" value="Genomic_DNA"/>
</dbReference>
<dbReference type="PANTHER" id="PTHR32024:SF2">
    <property type="entry name" value="TRK SYSTEM POTASSIUM UPTAKE PROTEIN TRKG-RELATED"/>
    <property type="match status" value="1"/>
</dbReference>
<dbReference type="OrthoDB" id="9810952at2"/>
<feature type="transmembrane region" description="Helical" evidence="9">
    <location>
        <begin position="362"/>
        <end position="386"/>
    </location>
</feature>
<evidence type="ECO:0000313" key="10">
    <source>
        <dbReference type="EMBL" id="PAU94890.1"/>
    </source>
</evidence>
<feature type="transmembrane region" description="Helical" evidence="9">
    <location>
        <begin position="493"/>
        <end position="513"/>
    </location>
</feature>
<feature type="transmembrane region" description="Helical" evidence="9">
    <location>
        <begin position="434"/>
        <end position="455"/>
    </location>
</feature>
<accession>A0A2A2GCI3</accession>
<evidence type="ECO:0000256" key="1">
    <source>
        <dbReference type="ARBA" id="ARBA00004651"/>
    </source>
</evidence>
<gene>
    <name evidence="10" type="ORF">CK503_05310</name>
</gene>
<keyword evidence="4" id="KW-1003">Cell membrane</keyword>
<keyword evidence="7" id="KW-0406">Ion transport</keyword>